<protein>
    <recommendedName>
        <fullName evidence="7">PucR C-terminal helix-turn-helix domain-containing protein</fullName>
    </recommendedName>
</protein>
<feature type="domain" description="RsbT co-antagonist protein RsbRD N-terminal" evidence="3">
    <location>
        <begin position="38"/>
        <end position="172"/>
    </location>
</feature>
<evidence type="ECO:0000259" key="4">
    <source>
        <dbReference type="Pfam" id="PF17853"/>
    </source>
</evidence>
<dbReference type="Pfam" id="PF13556">
    <property type="entry name" value="HTH_30"/>
    <property type="match status" value="1"/>
</dbReference>
<dbReference type="PANTHER" id="PTHR33744:SF1">
    <property type="entry name" value="DNA-BINDING TRANSCRIPTIONAL ACTIVATOR ADER"/>
    <property type="match status" value="1"/>
</dbReference>
<dbReference type="EMBL" id="BSTI01000010">
    <property type="protein sequence ID" value="GLY68023.1"/>
    <property type="molecule type" value="Genomic_DNA"/>
</dbReference>
<sequence length="425" mass="45302">MHMHSSDGRADEGPVAGEPAADARWEALVTRLRGDSDALFQAFLARVRSVPPYARGLVPAERMEDDATRTFDYLLRRTSGAPVPARLSDLGTAIGRDRAHRGVPLNDLLTAVRLNFRIVWDALRDQAGPEDGPLLVERVDRVWAAVEEHALQVQVAYQDEAALIARERQGERSTLVAALLGQVDGPDEVLPDPSPDDVARVARALAVDVDDDLLVVVAPAAAGAQLRRAADTLGAWGRPVHVQALARHAVLLARWTVAAPEEGPAGIRALRSGLGGLLDTVPCVLGPLAHGVPNVPVSARTALRVVDALPDLTGPVDPYDAWLPVAAAGLSGARGIGPELVASVLGGLSTLQPVERERLLETIRVWARTGSVTAVSQELWCHRNTVLNRLRRFAELTGRDVTVPDQATVVLLALACSAVPAPGRR</sequence>
<feature type="domain" description="CdaR GGDEF-like" evidence="4">
    <location>
        <begin position="194"/>
        <end position="307"/>
    </location>
</feature>
<evidence type="ECO:0008006" key="7">
    <source>
        <dbReference type="Google" id="ProtNLM"/>
    </source>
</evidence>
<dbReference type="InterPro" id="IPR025751">
    <property type="entry name" value="RsbRD_N_dom"/>
</dbReference>
<comment type="caution">
    <text evidence="5">The sequence shown here is derived from an EMBL/GenBank/DDBJ whole genome shotgun (WGS) entry which is preliminary data.</text>
</comment>
<proteinExistence type="inferred from homology"/>
<reference evidence="5" key="1">
    <citation type="submission" date="2023-03" db="EMBL/GenBank/DDBJ databases">
        <title>Amycolatopsis taiwanensis NBRC 103393.</title>
        <authorList>
            <person name="Ichikawa N."/>
            <person name="Sato H."/>
            <person name="Tonouchi N."/>
        </authorList>
    </citation>
    <scope>NUCLEOTIDE SEQUENCE</scope>
    <source>
        <strain evidence="5">NBRC 103393</strain>
    </source>
</reference>
<evidence type="ECO:0000259" key="2">
    <source>
        <dbReference type="Pfam" id="PF13556"/>
    </source>
</evidence>
<dbReference type="Pfam" id="PF14361">
    <property type="entry name" value="RsbRD_N"/>
    <property type="match status" value="1"/>
</dbReference>
<feature type="domain" description="PucR C-terminal helix-turn-helix" evidence="2">
    <location>
        <begin position="359"/>
        <end position="415"/>
    </location>
</feature>
<gene>
    <name evidence="5" type="ORF">Atai01_46420</name>
</gene>
<accession>A0A9W6R3S6</accession>
<dbReference type="InterPro" id="IPR042070">
    <property type="entry name" value="PucR_C-HTH_sf"/>
</dbReference>
<organism evidence="5 6">
    <name type="scientific">Amycolatopsis taiwanensis</name>
    <dbReference type="NCBI Taxonomy" id="342230"/>
    <lineage>
        <taxon>Bacteria</taxon>
        <taxon>Bacillati</taxon>
        <taxon>Actinomycetota</taxon>
        <taxon>Actinomycetes</taxon>
        <taxon>Pseudonocardiales</taxon>
        <taxon>Pseudonocardiaceae</taxon>
        <taxon>Amycolatopsis</taxon>
    </lineage>
</organism>
<dbReference type="PANTHER" id="PTHR33744">
    <property type="entry name" value="CARBOHYDRATE DIACID REGULATOR"/>
    <property type="match status" value="1"/>
</dbReference>
<dbReference type="Proteomes" id="UP001165136">
    <property type="component" value="Unassembled WGS sequence"/>
</dbReference>
<keyword evidence="6" id="KW-1185">Reference proteome</keyword>
<dbReference type="AlphaFoldDB" id="A0A9W6R3S6"/>
<comment type="similarity">
    <text evidence="1">Belongs to the CdaR family.</text>
</comment>
<dbReference type="Pfam" id="PF17853">
    <property type="entry name" value="GGDEF_2"/>
    <property type="match status" value="1"/>
</dbReference>
<dbReference type="Gene3D" id="1.10.10.2840">
    <property type="entry name" value="PucR C-terminal helix-turn-helix domain"/>
    <property type="match status" value="1"/>
</dbReference>
<name>A0A9W6R3S6_9PSEU</name>
<evidence type="ECO:0000256" key="1">
    <source>
        <dbReference type="ARBA" id="ARBA00006754"/>
    </source>
</evidence>
<dbReference type="InterPro" id="IPR041522">
    <property type="entry name" value="CdaR_GGDEF"/>
</dbReference>
<evidence type="ECO:0000313" key="6">
    <source>
        <dbReference type="Proteomes" id="UP001165136"/>
    </source>
</evidence>
<dbReference type="InterPro" id="IPR051448">
    <property type="entry name" value="CdaR-like_regulators"/>
</dbReference>
<evidence type="ECO:0000259" key="3">
    <source>
        <dbReference type="Pfam" id="PF14361"/>
    </source>
</evidence>
<evidence type="ECO:0000313" key="5">
    <source>
        <dbReference type="EMBL" id="GLY68023.1"/>
    </source>
</evidence>
<dbReference type="InterPro" id="IPR025736">
    <property type="entry name" value="PucR_C-HTH_dom"/>
</dbReference>